<accession>A0A8H6M2T6</accession>
<dbReference type="OrthoDB" id="3101848at2759"/>
<protein>
    <submittedName>
        <fullName evidence="2">Uncharacterized protein</fullName>
    </submittedName>
</protein>
<sequence>MRRILGPVLSFALLISSFGLLANAYVDHNEFIARAAVDGLSTRGESLAVPFQHSLREFLEGAADMYQRSLDEYPSDGTLEARASPVTVHVSMEGRVGGNHEYKVPSTTLLSHFATLPPANAIERTKLEFTAPDKSWNPKVLYMDRTLEANGLLQGTVYLMARRKKAGPRPVTVHIKVEGKPHEYKVQSNTVPLKNLAGNWPIPLQDLELILDEHGVERSLDINKTIDENRIEGNEVTVMARRKGAGRGKGK</sequence>
<evidence type="ECO:0000313" key="3">
    <source>
        <dbReference type="Proteomes" id="UP000521943"/>
    </source>
</evidence>
<evidence type="ECO:0000256" key="1">
    <source>
        <dbReference type="SAM" id="SignalP"/>
    </source>
</evidence>
<proteinExistence type="predicted"/>
<dbReference type="AlphaFoldDB" id="A0A8H6M2T6"/>
<organism evidence="2 3">
    <name type="scientific">Ephemerocybe angulata</name>
    <dbReference type="NCBI Taxonomy" id="980116"/>
    <lineage>
        <taxon>Eukaryota</taxon>
        <taxon>Fungi</taxon>
        <taxon>Dikarya</taxon>
        <taxon>Basidiomycota</taxon>
        <taxon>Agaricomycotina</taxon>
        <taxon>Agaricomycetes</taxon>
        <taxon>Agaricomycetidae</taxon>
        <taxon>Agaricales</taxon>
        <taxon>Agaricineae</taxon>
        <taxon>Psathyrellaceae</taxon>
        <taxon>Ephemerocybe</taxon>
    </lineage>
</organism>
<comment type="caution">
    <text evidence="2">The sequence shown here is derived from an EMBL/GenBank/DDBJ whole genome shotgun (WGS) entry which is preliminary data.</text>
</comment>
<keyword evidence="1" id="KW-0732">Signal</keyword>
<reference evidence="2 3" key="1">
    <citation type="submission" date="2020-07" db="EMBL/GenBank/DDBJ databases">
        <title>Comparative genomics of pyrophilous fungi reveals a link between fire events and developmental genes.</title>
        <authorList>
            <consortium name="DOE Joint Genome Institute"/>
            <person name="Steindorff A.S."/>
            <person name="Carver A."/>
            <person name="Calhoun S."/>
            <person name="Stillman K."/>
            <person name="Liu H."/>
            <person name="Lipzen A."/>
            <person name="Pangilinan J."/>
            <person name="Labutti K."/>
            <person name="Bruns T.D."/>
            <person name="Grigoriev I.V."/>
        </authorList>
    </citation>
    <scope>NUCLEOTIDE SEQUENCE [LARGE SCALE GENOMIC DNA]</scope>
    <source>
        <strain evidence="2 3">CBS 144469</strain>
    </source>
</reference>
<dbReference type="EMBL" id="JACGCI010000058">
    <property type="protein sequence ID" value="KAF6750171.1"/>
    <property type="molecule type" value="Genomic_DNA"/>
</dbReference>
<dbReference type="Proteomes" id="UP000521943">
    <property type="component" value="Unassembled WGS sequence"/>
</dbReference>
<feature type="signal peptide" evidence="1">
    <location>
        <begin position="1"/>
        <end position="24"/>
    </location>
</feature>
<keyword evidence="3" id="KW-1185">Reference proteome</keyword>
<name>A0A8H6M2T6_9AGAR</name>
<feature type="chain" id="PRO_5034742133" evidence="1">
    <location>
        <begin position="25"/>
        <end position="251"/>
    </location>
</feature>
<evidence type="ECO:0000313" key="2">
    <source>
        <dbReference type="EMBL" id="KAF6750171.1"/>
    </source>
</evidence>
<gene>
    <name evidence="2" type="ORF">DFP72DRAFT_851863</name>
</gene>